<dbReference type="PATRIC" id="fig|1185652.3.peg.3737"/>
<evidence type="ECO:0008006" key="3">
    <source>
        <dbReference type="Google" id="ProtNLM"/>
    </source>
</evidence>
<sequence>MDHQLARVERALSEQKHLLISLERRGRKRAKAPQQAIIRAAICRVHAFLGKTDADQVAASLYPGDADVSRALSDIGGFLKARAAAPPATTDDAASWGIVQPAFAGVLEVIAPQSVYSALASRGLRISLAGVSSVPVPRRDDSVTPTMAGVFPGEGDPIPVRRVGLSSNVIRPFIAKILTIFSAELAKHSNVEAILSAIIREDTAEALDSVMLSDEAATAAAPGGLLAGVVPLTPTGGGGAAALARDLGALAAAIDADDLVYLMPPAERIRALTLAPGLAAATIIAAPTLAAGTVVAIDAAAFVSGEGDAPQFDISDKAVVVNDDGLPVPDFATASTVSLWQMRLLGLRMLQQVSWGLRSAGSVAYTEAVTW</sequence>
<dbReference type="HOGENOM" id="CLU_745766_0_0_5"/>
<evidence type="ECO:0000313" key="2">
    <source>
        <dbReference type="Proteomes" id="UP000006180"/>
    </source>
</evidence>
<dbReference type="KEGG" id="sfd:USDA257_c36020"/>
<dbReference type="eggNOG" id="ENOG50346RC">
    <property type="taxonomic scope" value="Bacteria"/>
</dbReference>
<dbReference type="RefSeq" id="WP_014764297.1">
    <property type="nucleotide sequence ID" value="NC_018000.1"/>
</dbReference>
<dbReference type="AlphaFoldDB" id="I3X8F3"/>
<protein>
    <recommendedName>
        <fullName evidence="3">Phage major capsid protein</fullName>
    </recommendedName>
</protein>
<organism evidence="1 2">
    <name type="scientific">Sinorhizobium fredii (strain USDA 257)</name>
    <dbReference type="NCBI Taxonomy" id="1185652"/>
    <lineage>
        <taxon>Bacteria</taxon>
        <taxon>Pseudomonadati</taxon>
        <taxon>Pseudomonadota</taxon>
        <taxon>Alphaproteobacteria</taxon>
        <taxon>Hyphomicrobiales</taxon>
        <taxon>Rhizobiaceae</taxon>
        <taxon>Sinorhizobium/Ensifer group</taxon>
        <taxon>Sinorhizobium</taxon>
    </lineage>
</organism>
<dbReference type="Proteomes" id="UP000006180">
    <property type="component" value="Chromosome"/>
</dbReference>
<proteinExistence type="predicted"/>
<accession>I3X8F3</accession>
<reference evidence="1 2" key="1">
    <citation type="journal article" date="2012" name="J. Bacteriol.">
        <title>Complete genome sequence of the broad-host-range strain Sinorhizobium fredii USDA257.</title>
        <authorList>
            <person name="Schuldes J."/>
            <person name="Rodriguez Orbegoso M."/>
            <person name="Schmeisser C."/>
            <person name="Krishnan H.B."/>
            <person name="Daniel R."/>
            <person name="Streit W.R."/>
        </authorList>
    </citation>
    <scope>NUCLEOTIDE SEQUENCE [LARGE SCALE GENOMIC DNA]</scope>
    <source>
        <strain evidence="1 2">USDA 257</strain>
    </source>
</reference>
<dbReference type="EMBL" id="CP003563">
    <property type="protein sequence ID" value="AFL52159.1"/>
    <property type="molecule type" value="Genomic_DNA"/>
</dbReference>
<evidence type="ECO:0000313" key="1">
    <source>
        <dbReference type="EMBL" id="AFL52159.1"/>
    </source>
</evidence>
<gene>
    <name evidence="1" type="ORF">USDA257_c36020</name>
</gene>
<dbReference type="STRING" id="1185652.USDA257_c36020"/>
<name>I3X8F3_SINF2</name>